<evidence type="ECO:0000313" key="3">
    <source>
        <dbReference type="EMBL" id="SCU74718.1"/>
    </source>
</evidence>
<keyword evidence="2" id="KW-0732">Signal</keyword>
<feature type="compositionally biased region" description="Basic and acidic residues" evidence="1">
    <location>
        <begin position="70"/>
        <end position="88"/>
    </location>
</feature>
<dbReference type="AlphaFoldDB" id="A0A1K0IC23"/>
<evidence type="ECO:0000256" key="1">
    <source>
        <dbReference type="SAM" id="MobiDB-lite"/>
    </source>
</evidence>
<feature type="signal peptide" evidence="2">
    <location>
        <begin position="1"/>
        <end position="21"/>
    </location>
</feature>
<reference evidence="3" key="1">
    <citation type="submission" date="2016-09" db="EMBL/GenBank/DDBJ databases">
        <authorList>
            <person name="Capua I."/>
            <person name="De Benedictis P."/>
            <person name="Joannis T."/>
            <person name="Lombin L.H."/>
            <person name="Cattoli G."/>
        </authorList>
    </citation>
    <scope>NUCLEOTIDE SEQUENCE</scope>
    <source>
        <strain evidence="3">B9</strain>
    </source>
</reference>
<dbReference type="RefSeq" id="WP_340522406.1">
    <property type="nucleotide sequence ID" value="NZ_FMSH01000107.1"/>
</dbReference>
<feature type="chain" id="PRO_5012769286" evidence="2">
    <location>
        <begin position="22"/>
        <end position="104"/>
    </location>
</feature>
<dbReference type="EMBL" id="FMSH01000107">
    <property type="protein sequence ID" value="SCU74718.1"/>
    <property type="molecule type" value="Genomic_DNA"/>
</dbReference>
<proteinExistence type="predicted"/>
<gene>
    <name evidence="3" type="ORF">CNECB9_1950058</name>
</gene>
<name>A0A1K0IC23_CUPNE</name>
<organism evidence="3">
    <name type="scientific">Cupriavidus necator</name>
    <name type="common">Alcaligenes eutrophus</name>
    <name type="synonym">Ralstonia eutropha</name>
    <dbReference type="NCBI Taxonomy" id="106590"/>
    <lineage>
        <taxon>Bacteria</taxon>
        <taxon>Pseudomonadati</taxon>
        <taxon>Pseudomonadota</taxon>
        <taxon>Betaproteobacteria</taxon>
        <taxon>Burkholderiales</taxon>
        <taxon>Burkholderiaceae</taxon>
        <taxon>Cupriavidus</taxon>
    </lineage>
</organism>
<feature type="region of interest" description="Disordered" evidence="1">
    <location>
        <begin position="63"/>
        <end position="104"/>
    </location>
</feature>
<sequence length="104" mass="11444">MNKLPVLVGTALLIGFSYANAQSHAYVHDGHGRGGVISPRPAHTEVHAVPVVPAVALVHDSHSSYRHGAAMHDLHRESRQGMDHGRREHERRHHDAHAYGPRGH</sequence>
<evidence type="ECO:0000256" key="2">
    <source>
        <dbReference type="SAM" id="SignalP"/>
    </source>
</evidence>
<protein>
    <submittedName>
        <fullName evidence="3">Uncharacterized protein</fullName>
    </submittedName>
</protein>
<accession>A0A1K0IC23</accession>